<dbReference type="Gene3D" id="3.40.50.12780">
    <property type="entry name" value="N-terminal domain of ligase-like"/>
    <property type="match status" value="1"/>
</dbReference>
<dbReference type="PROSITE" id="PS00455">
    <property type="entry name" value="AMP_BINDING"/>
    <property type="match status" value="1"/>
</dbReference>
<accession>A0A317EEV7</accession>
<dbReference type="Pfam" id="PF13193">
    <property type="entry name" value="AMP-binding_C"/>
    <property type="match status" value="1"/>
</dbReference>
<dbReference type="InterPro" id="IPR000873">
    <property type="entry name" value="AMP-dep_synth/lig_dom"/>
</dbReference>
<evidence type="ECO:0000259" key="6">
    <source>
        <dbReference type="Pfam" id="PF00501"/>
    </source>
</evidence>
<comment type="similarity">
    <text evidence="1">Belongs to the ATP-dependent AMP-binding enzyme family.</text>
</comment>
<feature type="domain" description="AMP-dependent synthetase/ligase" evidence="6">
    <location>
        <begin position="19"/>
        <end position="372"/>
    </location>
</feature>
<dbReference type="GO" id="GO:0016878">
    <property type="term" value="F:acid-thiol ligase activity"/>
    <property type="evidence" value="ECO:0007669"/>
    <property type="project" value="UniProtKB-ARBA"/>
</dbReference>
<protein>
    <recommendedName>
        <fullName evidence="5">3-methylmercaptopropionyl-CoA ligase</fullName>
        <ecNumber evidence="4">6.2.1.44</ecNumber>
    </recommendedName>
</protein>
<dbReference type="PANTHER" id="PTHR43767">
    <property type="entry name" value="LONG-CHAIN-FATTY-ACID--COA LIGASE"/>
    <property type="match status" value="1"/>
</dbReference>
<dbReference type="InterPro" id="IPR045851">
    <property type="entry name" value="AMP-bd_C_sf"/>
</dbReference>
<dbReference type="InterPro" id="IPR025110">
    <property type="entry name" value="AMP-bd_C"/>
</dbReference>
<comment type="catalytic activity">
    <reaction evidence="3">
        <text>3-(methylsulfanyl)propanoate + ATP + CoA = 3-(methylsulfanyl)propanoyl-CoA + AMP + diphosphate</text>
        <dbReference type="Rhea" id="RHEA:43052"/>
        <dbReference type="ChEBI" id="CHEBI:30616"/>
        <dbReference type="ChEBI" id="CHEBI:33019"/>
        <dbReference type="ChEBI" id="CHEBI:49016"/>
        <dbReference type="ChEBI" id="CHEBI:57287"/>
        <dbReference type="ChEBI" id="CHEBI:82815"/>
        <dbReference type="ChEBI" id="CHEBI:456215"/>
        <dbReference type="EC" id="6.2.1.44"/>
    </reaction>
    <physiologicalReaction direction="left-to-right" evidence="3">
        <dbReference type="Rhea" id="RHEA:43053"/>
    </physiologicalReaction>
</comment>
<dbReference type="OrthoDB" id="9803968at2"/>
<organism evidence="8 9">
    <name type="scientific">Zavarzinia aquatilis</name>
    <dbReference type="NCBI Taxonomy" id="2211142"/>
    <lineage>
        <taxon>Bacteria</taxon>
        <taxon>Pseudomonadati</taxon>
        <taxon>Pseudomonadota</taxon>
        <taxon>Alphaproteobacteria</taxon>
        <taxon>Rhodospirillales</taxon>
        <taxon>Zavarziniaceae</taxon>
        <taxon>Zavarzinia</taxon>
    </lineage>
</organism>
<dbReference type="CDD" id="cd17631">
    <property type="entry name" value="FACL_FadD13-like"/>
    <property type="match status" value="1"/>
</dbReference>
<reference evidence="8 9" key="1">
    <citation type="submission" date="2018-05" db="EMBL/GenBank/DDBJ databases">
        <title>Zavarzinia sp. HR-AS.</title>
        <authorList>
            <person name="Lee Y."/>
            <person name="Jeon C.O."/>
        </authorList>
    </citation>
    <scope>NUCLEOTIDE SEQUENCE [LARGE SCALE GENOMIC DNA]</scope>
    <source>
        <strain evidence="8 9">HR-AS</strain>
    </source>
</reference>
<dbReference type="EMBL" id="QGLE01000002">
    <property type="protein sequence ID" value="PWR25291.1"/>
    <property type="molecule type" value="Genomic_DNA"/>
</dbReference>
<proteinExistence type="inferred from homology"/>
<evidence type="ECO:0000313" key="8">
    <source>
        <dbReference type="EMBL" id="PWR25291.1"/>
    </source>
</evidence>
<keyword evidence="2" id="KW-0436">Ligase</keyword>
<evidence type="ECO:0000313" key="9">
    <source>
        <dbReference type="Proteomes" id="UP000245461"/>
    </source>
</evidence>
<dbReference type="Gene3D" id="3.30.300.30">
    <property type="match status" value="1"/>
</dbReference>
<dbReference type="Proteomes" id="UP000245461">
    <property type="component" value="Unassembled WGS sequence"/>
</dbReference>
<gene>
    <name evidence="8" type="ORF">DKG74_05890</name>
</gene>
<evidence type="ECO:0000256" key="4">
    <source>
        <dbReference type="ARBA" id="ARBA00066616"/>
    </source>
</evidence>
<dbReference type="EC" id="6.2.1.44" evidence="4"/>
<dbReference type="RefSeq" id="WP_109903591.1">
    <property type="nucleotide sequence ID" value="NZ_QGLE01000002.1"/>
</dbReference>
<evidence type="ECO:0000259" key="7">
    <source>
        <dbReference type="Pfam" id="PF13193"/>
    </source>
</evidence>
<evidence type="ECO:0000256" key="2">
    <source>
        <dbReference type="ARBA" id="ARBA00022598"/>
    </source>
</evidence>
<evidence type="ECO:0000256" key="5">
    <source>
        <dbReference type="ARBA" id="ARBA00067668"/>
    </source>
</evidence>
<dbReference type="SUPFAM" id="SSF56801">
    <property type="entry name" value="Acetyl-CoA synthetase-like"/>
    <property type="match status" value="1"/>
</dbReference>
<dbReference type="InterPro" id="IPR020845">
    <property type="entry name" value="AMP-binding_CS"/>
</dbReference>
<dbReference type="NCBIfam" id="NF004837">
    <property type="entry name" value="PRK06187.1"/>
    <property type="match status" value="1"/>
</dbReference>
<comment type="caution">
    <text evidence="8">The sequence shown here is derived from an EMBL/GenBank/DDBJ whole genome shotgun (WGS) entry which is preliminary data.</text>
</comment>
<dbReference type="Pfam" id="PF00501">
    <property type="entry name" value="AMP-binding"/>
    <property type="match status" value="1"/>
</dbReference>
<dbReference type="PRINTS" id="PR00154">
    <property type="entry name" value="AMPBINDING"/>
</dbReference>
<name>A0A317EEV7_9PROT</name>
<dbReference type="InterPro" id="IPR020459">
    <property type="entry name" value="AMP-binding"/>
</dbReference>
<dbReference type="InterPro" id="IPR050237">
    <property type="entry name" value="ATP-dep_AMP-bd_enzyme"/>
</dbReference>
<feature type="domain" description="AMP-binding enzyme C-terminal" evidence="7">
    <location>
        <begin position="422"/>
        <end position="497"/>
    </location>
</feature>
<dbReference type="InterPro" id="IPR042099">
    <property type="entry name" value="ANL_N_sf"/>
</dbReference>
<evidence type="ECO:0000256" key="3">
    <source>
        <dbReference type="ARBA" id="ARBA00051915"/>
    </source>
</evidence>
<dbReference type="PANTHER" id="PTHR43767:SF1">
    <property type="entry name" value="NONRIBOSOMAL PEPTIDE SYNTHASE PES1 (EUROFUNG)-RELATED"/>
    <property type="match status" value="1"/>
</dbReference>
<sequence length="516" mass="56794">MWVYPEIRTLGDLSTYYGRKAPDRRVFSFEGREVTWKALDERANRLAHRLIAEGIVRGDCVAFLGKNSDEFFVAMLAVAKVGAAFLPLNWRLAAGELADVLADSQPRLIIADKEHQAQLPGAPFVLPPMMRIGEGLALDSYAADQAATAPDLFVSEDDTAILLYTSGTTGRPKGVMLSHGGINRMRLCEHLEAAYQWRDDDSFLFALPNFHLLGIGLSLQCLYNGLSLTILRRFDPAESLAAISKEHPTLLVLTPTMIQMLLDHPDSAKTDYSSLRLTMYAGSPISLGLIKRAIAAMPCRFMQFYGATETAGAVSLLRPEEHDLTDEAKLKSCGRPLPLIEMRILDDRGEEVTDGCPGELFVRSPAIALGYWRNREATQSVFRDGWYRTGDIALKDAEGLYYIVDRAKDMIVTGGENVYSAEIEHVLSVHPAVGAVAVIGVPDERWGEAIKAVVVPAAGAEIDPAELTAFCREHLATYKVPKSFDIVETMPMTGTGKISKKDLRTKYWSGLQRSVA</sequence>
<dbReference type="AlphaFoldDB" id="A0A317EEV7"/>
<dbReference type="FunFam" id="3.30.300.30:FF:000008">
    <property type="entry name" value="2,3-dihydroxybenzoate-AMP ligase"/>
    <property type="match status" value="1"/>
</dbReference>
<evidence type="ECO:0000256" key="1">
    <source>
        <dbReference type="ARBA" id="ARBA00006432"/>
    </source>
</evidence>
<keyword evidence="9" id="KW-1185">Reference proteome</keyword>